<feature type="compositionally biased region" description="Polar residues" evidence="2">
    <location>
        <begin position="1"/>
        <end position="13"/>
    </location>
</feature>
<feature type="region of interest" description="Disordered" evidence="2">
    <location>
        <begin position="2348"/>
        <end position="2372"/>
    </location>
</feature>
<feature type="compositionally biased region" description="Basic and acidic residues" evidence="2">
    <location>
        <begin position="3950"/>
        <end position="3965"/>
    </location>
</feature>
<reference evidence="3" key="1">
    <citation type="submission" date="2013-04" db="EMBL/GenBank/DDBJ databases">
        <authorList>
            <person name="Qu J."/>
            <person name="Murali S.C."/>
            <person name="Bandaranaike D."/>
            <person name="Bellair M."/>
            <person name="Blankenburg K."/>
            <person name="Chao H."/>
            <person name="Dinh H."/>
            <person name="Doddapaneni H."/>
            <person name="Downs B."/>
            <person name="Dugan-Rocha S."/>
            <person name="Elkadiri S."/>
            <person name="Gnanaolivu R.D."/>
            <person name="Hernandez B."/>
            <person name="Javaid M."/>
            <person name="Jayaseelan J.C."/>
            <person name="Lee S."/>
            <person name="Li M."/>
            <person name="Ming W."/>
            <person name="Munidasa M."/>
            <person name="Muniz J."/>
            <person name="Nguyen L."/>
            <person name="Ongeri F."/>
            <person name="Osuji N."/>
            <person name="Pu L.-L."/>
            <person name="Puazo M."/>
            <person name="Qu C."/>
            <person name="Quiroz J."/>
            <person name="Raj R."/>
            <person name="Weissenberger G."/>
            <person name="Xin Y."/>
            <person name="Zou X."/>
            <person name="Han Y."/>
            <person name="Richards S."/>
            <person name="Worley K."/>
            <person name="Muzny D."/>
            <person name="Gibbs R."/>
        </authorList>
    </citation>
    <scope>NUCLEOTIDE SEQUENCE</scope>
    <source>
        <strain evidence="3">Sampled in the wild</strain>
    </source>
</reference>
<feature type="region of interest" description="Disordered" evidence="2">
    <location>
        <begin position="2298"/>
        <end position="2323"/>
    </location>
</feature>
<feature type="region of interest" description="Disordered" evidence="2">
    <location>
        <begin position="899"/>
        <end position="962"/>
    </location>
</feature>
<name>A0A8K0K5I1_LADFU</name>
<evidence type="ECO:0000313" key="4">
    <source>
        <dbReference type="Proteomes" id="UP000792457"/>
    </source>
</evidence>
<feature type="coiled-coil region" evidence="1">
    <location>
        <begin position="3494"/>
        <end position="3560"/>
    </location>
</feature>
<feature type="region of interest" description="Disordered" evidence="2">
    <location>
        <begin position="1195"/>
        <end position="1350"/>
    </location>
</feature>
<feature type="region of interest" description="Disordered" evidence="2">
    <location>
        <begin position="1120"/>
        <end position="1157"/>
    </location>
</feature>
<feature type="coiled-coil region" evidence="1">
    <location>
        <begin position="3763"/>
        <end position="3797"/>
    </location>
</feature>
<feature type="region of interest" description="Disordered" evidence="2">
    <location>
        <begin position="2486"/>
        <end position="2526"/>
    </location>
</feature>
<feature type="compositionally biased region" description="Basic and acidic residues" evidence="2">
    <location>
        <begin position="1069"/>
        <end position="1085"/>
    </location>
</feature>
<feature type="compositionally biased region" description="Basic and acidic residues" evidence="2">
    <location>
        <begin position="3922"/>
        <end position="3933"/>
    </location>
</feature>
<reference evidence="3" key="2">
    <citation type="submission" date="2017-10" db="EMBL/GenBank/DDBJ databases">
        <title>Ladona fulva Genome sequencing and assembly.</title>
        <authorList>
            <person name="Murali S."/>
            <person name="Richards S."/>
            <person name="Bandaranaike D."/>
            <person name="Bellair M."/>
            <person name="Blankenburg K."/>
            <person name="Chao H."/>
            <person name="Dinh H."/>
            <person name="Doddapaneni H."/>
            <person name="Dugan-Rocha S."/>
            <person name="Elkadiri S."/>
            <person name="Gnanaolivu R."/>
            <person name="Hernandez B."/>
            <person name="Skinner E."/>
            <person name="Javaid M."/>
            <person name="Lee S."/>
            <person name="Li M."/>
            <person name="Ming W."/>
            <person name="Munidasa M."/>
            <person name="Muniz J."/>
            <person name="Nguyen L."/>
            <person name="Hughes D."/>
            <person name="Osuji N."/>
            <person name="Pu L.-L."/>
            <person name="Puazo M."/>
            <person name="Qu C."/>
            <person name="Quiroz J."/>
            <person name="Raj R."/>
            <person name="Weissenberger G."/>
            <person name="Xin Y."/>
            <person name="Zou X."/>
            <person name="Han Y."/>
            <person name="Worley K."/>
            <person name="Muzny D."/>
            <person name="Gibbs R."/>
        </authorList>
    </citation>
    <scope>NUCLEOTIDE SEQUENCE</scope>
    <source>
        <strain evidence="3">Sampled in the wild</strain>
    </source>
</reference>
<keyword evidence="1" id="KW-0175">Coiled coil</keyword>
<feature type="compositionally biased region" description="Polar residues" evidence="2">
    <location>
        <begin position="1147"/>
        <end position="1157"/>
    </location>
</feature>
<feature type="compositionally biased region" description="Basic and acidic residues" evidence="2">
    <location>
        <begin position="899"/>
        <end position="913"/>
    </location>
</feature>
<feature type="compositionally biased region" description="Basic and acidic residues" evidence="2">
    <location>
        <begin position="180"/>
        <end position="191"/>
    </location>
</feature>
<feature type="compositionally biased region" description="Basic and acidic residues" evidence="2">
    <location>
        <begin position="922"/>
        <end position="955"/>
    </location>
</feature>
<feature type="region of interest" description="Disordered" evidence="2">
    <location>
        <begin position="3922"/>
        <end position="3971"/>
    </location>
</feature>
<sequence>MNNNRNSNTTQDGRLNLRRNRSDGRLKTYKSSDDCRAWNLNKRERHDHISDYIASSYERFQGDASEWGRYVPVPVLVDVVVHSYRDELQKLHSKLQKVQQELLDSEKGINVSAGERHEESEDIDIQVEEAIEEEAIFIREERDHEVQAGNIYRQDNSTPYSDEGEYTKGDKHAIMEEEYEKQKEERERQENLMDEADSDSRTQNIRETLAEINTDFDKLMYLKDKEIQSLRSMQDSIPQRALNEEWETSFQDGYPNFYENLKHYEDDIEKKENEVKDLLKNIESLVTEEENKRNGSMSKYDDSGSSIYNDRDHENMEGSGMYDRLDSQNEEFAKLKGELDILSVRLSALESSGERWLVDQYDKRKEESYLNEIQDLQDSLAVCKKALKTERIEKEEVEKQLEKCIEDMFKSKNMADEKDRELSLLKDKLNCCREEKKELELNIDTLSTSRRRSSKQLEKSEELMSDLELQHTREVKSFNEKISQMKKELKQREEDIDELQVKYQKLLEQCDNLKEKLKESDALSENDNMKSQLLVCEQKLSEVEEKYQTLLEECERLKRGRIQDTTEVENAKQLANEFMEKSRECEEENKILRERLEKLEDQLMNKNENEKDLTTANEHEKNKALIDELQKQNENLKSDLENALTQLKHKTGSIDTLNETLNIMKERLEDRDKELVEMRETNEELLAEFLQLKQRCKEEETEEDKDEKLSELEDLLMKCGEEKKNLEIKFEKSAKEFAEMKDSYQKLLQAYESKCSEGETKDQSLSQLEKMLDKCSGEKKDLELRQKELENEIAEMKENYQKLLEECQTQLKYAEEHLDKKDQELSELNMKLRNCDDNRKELELEQQELENELAKMRKTYEKLLEEYQTLQKKEESRQGKENMLQETLKNCQEEKKIMEGRLEEMGKELDRLQKSYQSPDEMEYRNQSEDNGRTDGKQSPQSKDDNNQKVSKQTDAEINQEKLITMIDESKVSIFENEKTRTEKEIADILLHHQTCTVCKKEAERILGVDGVEKIRSTETEESAEEEQINKDGSKVMRGNKGEINPLTSNKESKTENTKQGGKQLIKNDSPEIKMGENNDVQEKDVSQDKIEGPLKKGNEDLMPPIKVSQNEEKLNLVKTSLEGRIDTNRSSTDREDQPTMDPRMNLETSITSSNVKEASIMENKNAEKEIADILLHHQTCTVCKMEAERILSIVDEEGNNSNENEESRQGKTDSKQDGSSVKLIDSITEDPKTISGPEEEKDQQAYANRTLENEEVQPLRLNKVQSFKPQNKEEGASGGNTLPGSVTSGKLSSSEVEATSGQSEKNIQKFTTEYQQERVPMGSDMADAKQVPQIKDDTNVIERSSDTGNTIERLNTSADEKEASVIDRMNEKKIADTLLHHQTCTICKKEAERILSTVDEEGKNHNENEESAQGKISSKLDSSLVKFKDSIIEDPSKDVKSVGGQMIDKASQEDRVSQSKEIVDSTKTSEDSGIKSEIALTDKDVQTEKISESKDKMSEDILEQETDSDIHLEKYITIIEDSETSLLENEKENPERELAEVKLHHQTCMECKVEVECSLHVLDEEDKKGTETKGNEEALRKHSTGLDSEEVMSQSKGELRKDKETTTSERSPESNRMLTDQVNEIELFNEDGSLTKFIDNITETAEEIAEKENQRKYPDSSEEQPAKDDKPGDEQEVENASKQALSKWSALEKIEKLLIEHEKCNECIEEAKYILSTVDKDMDQEEEESGLLIQELYWESTSITEDTDALYQHKNCHICLQESRHTMYTTYEQADQECEKREQLVKMPTDELSSSMEDVQILLGNRACSVYIEDPDYNLDTVHQEIGQKKEKRSQMIQKPSGELFAETKTPDILLQHKDCKICRTENENILGSFVTENKQWTDRVGSMTEEQKEGLHSLRVHGERFTDNQQLSVRKEERTDNRQFINNVKTGKMMEEEELHATEIKKEEIDARKIQDEPSSEDVMDERISSRWKSVKDEEILVNELKPKDKADESYGLSSTTQKLLKLDSDESVNESVSDEMITAVADHSHSIQMEIQGIPQKVTDASTSFEVVEKRYDVLEMTKEIDDSTRVDNAETQELHELSSTAASSIGLDIQKIIDETAHEELIDESNTIPKTEEVKERDVQDIADELTAEEMIDGTATSTITQMEEESCIQQSIHILPSEEMIHKGTDLSLAKKDEEEEHKQKSLDESESYKTHHEVIDQSYNTKKDRESYMLQSIDNLAPEEIIYEATDPSSTAENEVEEHVQISVDKLPSEEIIHKQTDLLPNKKEEKEIYTQTSIDKIRYEEKQHEVTDLLPNKEKEEDSYIQKSVDKVSSEEMIHEGIVSLPTKEDEEEKYVRTSIDELSSDNVKHAGTHPSSTTENKEESCMMKHVDKLPYEEVKQEESDLLPNKQDEVERYMQTSVDEMASEEILYKGTDYSSTKEKEGYQQTASDNLGSEEILHEEADQLSTTKKEKESYMQKSIDNVPSDEMMHEGIDSLPSVEEEEEKYEQRPTDKVVSKEKLQEFTEQSSIKGNEEERCTKTITDTFGSVEILPERTDLFPTRVEESRTQQPINDMVSEVMMHEGVDSLQSIGDEEEKYEQKTTDRVISEEKLQEGNDFTITRGDEKERNVKMSIDKLTSEDIQHEGTDLSIRGDEDERCKQKCVDSLSSAERTHEVADLVYSKEMEEKSYEQKSIDKLALVEMANEGTDFLPIKEDEGERNKQIFVEELESEEKLQVVADVVPQKEDEVERYMQTSIDKLVSEDIHCKKPDLSSIKGEKEEYTQTSLDELESEYILHEVTDLQSTKESEEERYMLKSIDEISSEEMVHEENISLTIKEEKEIHKRKAFDKFGSEEIVRKGVDLSLTKEIEEDRFERNSVAKLASEEILHEAIDLSSTKDEEEERYEQKSTNALKSKDVTLEGTDQSSTKDDMEESCIKKFVETFASEGIPNEEAYLSSSTEEVGEGYQQKSTDTLASEELHKGTDLPFTIEDKEDRFKHKSIDKLASKEMLHEATDISLLKVEEDRYIQKSADKVASKEIIDQRYDQNEKYPADEKFGISKTVTEIEDRTFDENIKDGVHKSEIAHDNVDEEIEKTKLTRDISEIKTAQLVPSESIFDIQEIPFMKQNDTYHHSSKDELAGDDRKLQQLTQESLVVLGEDTSDERLLFGENVKIIRKSDMSMQEGLVDEGIKVVTEFRDERIKRDSDQKSVDGIQQEVSKTSFSDKEIAITPSSKENLEAKRPNSSLLHQRCDVCVKDAELTLRVTNNEAGSYVQNNENISEKFVSKEVDFMEKIAESGLETETAGDEVEDEKEVRNFGEELSFKHKSQEEEELIEIPHTNDDSGTESQIYDQEYENNQHKTTINLEIEPEMEAEMTMREDHISKQTSAPSMPSDVELGKNLEAPQEDEHQLSNDGSKGRDQEIIQMKTITLSIEPEEQGVPEVEEVIEEIQHENVDQKSVSEISSKENKDGDGKLIKPAVIAESDEAVILPHEKSIPAEEYEHTYEAINKQTHEQSDQLEALKEEAETLLHHKDCNVCINETEIVLGIIHKKEAEMEEDVKEDKIKQTNLDIYNTAELKFSTVGREKEVESENYTFGMKFEELCNKDLSEKLKIDGIAEKDEAATDAEGESHITRTEEAAITLETVSEEEKEVSRRKVMEDKQQEFQSVMLDEDPEIKQEKTPIEQQIIQSMTFKDSSMESITTTMIKHGFKSIVPSREKNMIWETTQAASQEKSHPQTLIETSASYKLQIKDHGKEIENDDYPSEYYESVLELESLKSQQQKLNESLKHLEEEKKHFMIKCDSLKQQIAAFKGEEVVTELEIKAFGKDVKQEPKDVNDSIENETDSDVIAENYKQWLQYGKNEEVRLQQQVRILQRLSAKLAKELAENRELMTEKNKNIRKQQRTFLETNKKPELTVLVNVAKLKRENERIQRMQGSDRKVCQGKDNCLQHKYGNYRPQSDSDHPSKQKSTPEKRNSRRHE</sequence>
<feature type="region of interest" description="Disordered" evidence="2">
    <location>
        <begin position="2880"/>
        <end position="2920"/>
    </location>
</feature>
<feature type="region of interest" description="Disordered" evidence="2">
    <location>
        <begin position="2422"/>
        <end position="2445"/>
    </location>
</feature>
<organism evidence="3 4">
    <name type="scientific">Ladona fulva</name>
    <name type="common">Scarce chaser dragonfly</name>
    <name type="synonym">Libellula fulva</name>
    <dbReference type="NCBI Taxonomy" id="123851"/>
    <lineage>
        <taxon>Eukaryota</taxon>
        <taxon>Metazoa</taxon>
        <taxon>Ecdysozoa</taxon>
        <taxon>Arthropoda</taxon>
        <taxon>Hexapoda</taxon>
        <taxon>Insecta</taxon>
        <taxon>Pterygota</taxon>
        <taxon>Palaeoptera</taxon>
        <taxon>Odonata</taxon>
        <taxon>Epiprocta</taxon>
        <taxon>Anisoptera</taxon>
        <taxon>Libelluloidea</taxon>
        <taxon>Libellulidae</taxon>
        <taxon>Ladona</taxon>
    </lineage>
</organism>
<feature type="compositionally biased region" description="Basic and acidic residues" evidence="2">
    <location>
        <begin position="1567"/>
        <end position="1581"/>
    </location>
</feature>
<dbReference type="Proteomes" id="UP000792457">
    <property type="component" value="Unassembled WGS sequence"/>
</dbReference>
<feature type="compositionally biased region" description="Basic and acidic residues" evidence="2">
    <location>
        <begin position="2495"/>
        <end position="2511"/>
    </location>
</feature>
<feature type="compositionally biased region" description="Polar residues" evidence="2">
    <location>
        <begin position="1280"/>
        <end position="1315"/>
    </location>
</feature>
<feature type="region of interest" description="Disordered" evidence="2">
    <location>
        <begin position="1017"/>
        <end position="1085"/>
    </location>
</feature>
<feature type="coiled-coil region" evidence="1">
    <location>
        <begin position="3864"/>
        <end position="3892"/>
    </location>
</feature>
<feature type="compositionally biased region" description="Basic and acidic residues" evidence="2">
    <location>
        <begin position="1598"/>
        <end position="1614"/>
    </location>
</feature>
<feature type="region of interest" description="Disordered" evidence="2">
    <location>
        <begin position="1"/>
        <end position="28"/>
    </location>
</feature>
<comment type="caution">
    <text evidence="3">The sequence shown here is derived from an EMBL/GenBank/DDBJ whole genome shotgun (WGS) entry which is preliminary data.</text>
</comment>
<feature type="region of interest" description="Disordered" evidence="2">
    <location>
        <begin position="1649"/>
        <end position="1682"/>
    </location>
</feature>
<feature type="compositionally biased region" description="Basic and acidic residues" evidence="2">
    <location>
        <begin position="1206"/>
        <end position="1217"/>
    </location>
</feature>
<feature type="region of interest" description="Disordered" evidence="2">
    <location>
        <begin position="3366"/>
        <end position="3386"/>
    </location>
</feature>
<feature type="region of interest" description="Disordered" evidence="2">
    <location>
        <begin position="288"/>
        <end position="322"/>
    </location>
</feature>
<evidence type="ECO:0000313" key="3">
    <source>
        <dbReference type="EMBL" id="KAG8228116.1"/>
    </source>
</evidence>
<feature type="region of interest" description="Disordered" evidence="2">
    <location>
        <begin position="2180"/>
        <end position="2201"/>
    </location>
</feature>
<dbReference type="EMBL" id="KZ308359">
    <property type="protein sequence ID" value="KAG8228116.1"/>
    <property type="molecule type" value="Genomic_DNA"/>
</dbReference>
<dbReference type="OrthoDB" id="10255522at2759"/>
<feature type="compositionally biased region" description="Basic and acidic residues" evidence="2">
    <location>
        <begin position="1120"/>
        <end position="1138"/>
    </location>
</feature>
<feature type="compositionally biased region" description="Basic and acidic residues" evidence="2">
    <location>
        <begin position="1335"/>
        <end position="1346"/>
    </location>
</feature>
<keyword evidence="4" id="KW-1185">Reference proteome</keyword>
<accession>A0A8K0K5I1</accession>
<feature type="coiled-coil region" evidence="1">
    <location>
        <begin position="81"/>
        <end position="108"/>
    </location>
</feature>
<evidence type="ECO:0000256" key="1">
    <source>
        <dbReference type="SAM" id="Coils"/>
    </source>
</evidence>
<feature type="region of interest" description="Disordered" evidence="2">
    <location>
        <begin position="180"/>
        <end position="200"/>
    </location>
</feature>
<feature type="region of interest" description="Disordered" evidence="2">
    <location>
        <begin position="1567"/>
        <end position="1620"/>
    </location>
</feature>
<feature type="compositionally biased region" description="Basic and acidic residues" evidence="2">
    <location>
        <begin position="1649"/>
        <end position="1674"/>
    </location>
</feature>
<proteinExistence type="predicted"/>
<gene>
    <name evidence="3" type="ORF">J437_LFUL000118</name>
</gene>
<protein>
    <submittedName>
        <fullName evidence="3">Uncharacterized protein</fullName>
    </submittedName>
</protein>
<feature type="region of interest" description="Disordered" evidence="2">
    <location>
        <begin position="1451"/>
        <end position="1471"/>
    </location>
</feature>
<evidence type="ECO:0000256" key="2">
    <source>
        <dbReference type="SAM" id="MobiDB-lite"/>
    </source>
</evidence>